<evidence type="ECO:0000256" key="1">
    <source>
        <dbReference type="SAM" id="MobiDB-lite"/>
    </source>
</evidence>
<dbReference type="Gene3D" id="2.30.30.40">
    <property type="entry name" value="SH3 Domains"/>
    <property type="match status" value="1"/>
</dbReference>
<dbReference type="Proteomes" id="UP000471409">
    <property type="component" value="Unassembled WGS sequence"/>
</dbReference>
<feature type="compositionally biased region" description="Basic and acidic residues" evidence="1">
    <location>
        <begin position="149"/>
        <end position="175"/>
    </location>
</feature>
<reference evidence="3 4" key="1">
    <citation type="submission" date="2020-01" db="EMBL/GenBank/DDBJ databases">
        <title>Rhizobium genotypes associated with high levels of biological nitrogen fixation by grain legumes in a temperate-maritime cropping system.</title>
        <authorList>
            <person name="Maluk M."/>
            <person name="Francesc Ferrando Molina F."/>
            <person name="Lopez Del Egido L."/>
            <person name="Lafos M."/>
            <person name="Langarica-Fuentes A."/>
            <person name="Gebre Yohannes G."/>
            <person name="Young M.W."/>
            <person name="Martin P."/>
            <person name="Gantlett R."/>
            <person name="Kenicer G."/>
            <person name="Hawes C."/>
            <person name="Begg G.S."/>
            <person name="Quilliam R.S."/>
            <person name="Squire G.R."/>
            <person name="Poole P.S."/>
            <person name="Young P.W."/>
            <person name="Iannetta P.M."/>
            <person name="James E.K."/>
        </authorList>
    </citation>
    <scope>NUCLEOTIDE SEQUENCE [LARGE SCALE GENOMIC DNA]</scope>
    <source>
        <strain evidence="3 4">JHI944</strain>
    </source>
</reference>
<evidence type="ECO:0000259" key="2">
    <source>
        <dbReference type="PROSITE" id="PS51781"/>
    </source>
</evidence>
<feature type="region of interest" description="Disordered" evidence="1">
    <location>
        <begin position="148"/>
        <end position="183"/>
    </location>
</feature>
<evidence type="ECO:0000313" key="4">
    <source>
        <dbReference type="Proteomes" id="UP000471409"/>
    </source>
</evidence>
<dbReference type="InterPro" id="IPR003646">
    <property type="entry name" value="SH3-like_bac-type"/>
</dbReference>
<dbReference type="AlphaFoldDB" id="A0A6P0DIU7"/>
<dbReference type="PROSITE" id="PS51781">
    <property type="entry name" value="SH3B"/>
    <property type="match status" value="1"/>
</dbReference>
<dbReference type="Pfam" id="PF08239">
    <property type="entry name" value="SH3_3"/>
    <property type="match status" value="1"/>
</dbReference>
<evidence type="ECO:0000313" key="3">
    <source>
        <dbReference type="EMBL" id="NEK52227.1"/>
    </source>
</evidence>
<protein>
    <submittedName>
        <fullName evidence="3">SH3 domain-containing protein</fullName>
    </submittedName>
</protein>
<dbReference type="RefSeq" id="WP_164000050.1">
    <property type="nucleotide sequence ID" value="NZ_WXXP01000010.1"/>
</dbReference>
<proteinExistence type="predicted"/>
<accession>A0A6P0DIU7</accession>
<feature type="domain" description="SH3b" evidence="2">
    <location>
        <begin position="88"/>
        <end position="152"/>
    </location>
</feature>
<name>A0A6P0DIU7_RHILE</name>
<sequence length="254" mass="27851">MRRKRRSRKQTKTKLTPAVVFLVFGIGLITSFFHKSEAPSIEPQRLPAANQDVIDNRTTVEKTAVETIAPMPSITAVAPPEPPQAVAAVTRFVKGRKVALRSGPGKTFGILDRYDSGRELVVTETDGDWSKVRDGLTRRVGWVSTALLSDERPSTPQPDQREQRASKEADTRADADPVTPTMPQISDSTVIQRIIAESISIYPGSCACPYNTDRGGRRCGKRSAYNRGGGYAPICFAGDVSPDMIQSFRQQSSR</sequence>
<gene>
    <name evidence="3" type="ORF">GUK36_22640</name>
</gene>
<dbReference type="EMBL" id="WXXP01000010">
    <property type="protein sequence ID" value="NEK52227.1"/>
    <property type="molecule type" value="Genomic_DNA"/>
</dbReference>
<comment type="caution">
    <text evidence="3">The sequence shown here is derived from an EMBL/GenBank/DDBJ whole genome shotgun (WGS) entry which is preliminary data.</text>
</comment>
<organism evidence="3 4">
    <name type="scientific">Rhizobium leguminosarum</name>
    <dbReference type="NCBI Taxonomy" id="384"/>
    <lineage>
        <taxon>Bacteria</taxon>
        <taxon>Pseudomonadati</taxon>
        <taxon>Pseudomonadota</taxon>
        <taxon>Alphaproteobacteria</taxon>
        <taxon>Hyphomicrobiales</taxon>
        <taxon>Rhizobiaceae</taxon>
        <taxon>Rhizobium/Agrobacterium group</taxon>
        <taxon>Rhizobium</taxon>
    </lineage>
</organism>